<keyword evidence="2 5" id="KW-0812">Transmembrane</keyword>
<dbReference type="InterPro" id="IPR036259">
    <property type="entry name" value="MFS_trans_sf"/>
</dbReference>
<evidence type="ECO:0000256" key="4">
    <source>
        <dbReference type="ARBA" id="ARBA00023136"/>
    </source>
</evidence>
<dbReference type="PANTHER" id="PTHR23507">
    <property type="entry name" value="ZGC:174356"/>
    <property type="match status" value="1"/>
</dbReference>
<dbReference type="Gene3D" id="1.20.1250.20">
    <property type="entry name" value="MFS general substrate transporter like domains"/>
    <property type="match status" value="1"/>
</dbReference>
<reference evidence="6 7" key="1">
    <citation type="submission" date="2024-01" db="EMBL/GenBank/DDBJ databases">
        <title>A draft genome for the cacao thread blight pathogen Marasmiellus scandens.</title>
        <authorList>
            <person name="Baruah I.K."/>
            <person name="Leung J."/>
            <person name="Bukari Y."/>
            <person name="Amoako-Attah I."/>
            <person name="Meinhardt L.W."/>
            <person name="Bailey B.A."/>
            <person name="Cohen S.P."/>
        </authorList>
    </citation>
    <scope>NUCLEOTIDE SEQUENCE [LARGE SCALE GENOMIC DNA]</scope>
    <source>
        <strain evidence="6 7">GH-19</strain>
    </source>
</reference>
<name>A0ABR1JP57_9AGAR</name>
<feature type="transmembrane region" description="Helical" evidence="5">
    <location>
        <begin position="311"/>
        <end position="332"/>
    </location>
</feature>
<evidence type="ECO:0000256" key="3">
    <source>
        <dbReference type="ARBA" id="ARBA00022989"/>
    </source>
</evidence>
<dbReference type="EMBL" id="JBANRG010000011">
    <property type="protein sequence ID" value="KAK7462291.1"/>
    <property type="molecule type" value="Genomic_DNA"/>
</dbReference>
<sequence>MMGSWTETLLLVLWKTFESFSGLPLFIFVITLIVLDTVTAEQRTFTLSRVTGLTNLGSAISFSIGGNLTNHSSNVLPVYVVAAVIHAISLVYAAIFLPESFTREKRVNLQRQQVESRSYGNERCSVIRYVHSAFLRVFGPLEFLKSASTERKKSHLIYFATHIFLAQMASGYAVVSMLVFLTTQFKYKPVDTGYLLTVLNLTRTCVLIILIPYLVRLLRPIYLQRRRRNLREESNESTAKVDRLDLHLTIISWVLEGLAFILLGQAKTKPGHFTAVTLHGLSAGKDPIFRSLVASCVDPLNQTDALAAVEMVSSIGVFISPFLMGGILTATINTIPSLVFWVDGVIVMLAASILLMVKDTGRTLSEAQENED</sequence>
<feature type="transmembrane region" description="Helical" evidence="5">
    <location>
        <begin position="75"/>
        <end position="97"/>
    </location>
</feature>
<protein>
    <submittedName>
        <fullName evidence="6">Uncharacterized protein</fullName>
    </submittedName>
</protein>
<dbReference type="Pfam" id="PF07690">
    <property type="entry name" value="MFS_1"/>
    <property type="match status" value="1"/>
</dbReference>
<dbReference type="Proteomes" id="UP001498398">
    <property type="component" value="Unassembled WGS sequence"/>
</dbReference>
<dbReference type="InterPro" id="IPR011701">
    <property type="entry name" value="MFS"/>
</dbReference>
<feature type="transmembrane region" description="Helical" evidence="5">
    <location>
        <begin position="20"/>
        <end position="38"/>
    </location>
</feature>
<gene>
    <name evidence="6" type="ORF">VKT23_007891</name>
</gene>
<evidence type="ECO:0000256" key="2">
    <source>
        <dbReference type="ARBA" id="ARBA00022692"/>
    </source>
</evidence>
<evidence type="ECO:0000256" key="1">
    <source>
        <dbReference type="ARBA" id="ARBA00004141"/>
    </source>
</evidence>
<evidence type="ECO:0000313" key="7">
    <source>
        <dbReference type="Proteomes" id="UP001498398"/>
    </source>
</evidence>
<organism evidence="6 7">
    <name type="scientific">Marasmiellus scandens</name>
    <dbReference type="NCBI Taxonomy" id="2682957"/>
    <lineage>
        <taxon>Eukaryota</taxon>
        <taxon>Fungi</taxon>
        <taxon>Dikarya</taxon>
        <taxon>Basidiomycota</taxon>
        <taxon>Agaricomycotina</taxon>
        <taxon>Agaricomycetes</taxon>
        <taxon>Agaricomycetidae</taxon>
        <taxon>Agaricales</taxon>
        <taxon>Marasmiineae</taxon>
        <taxon>Omphalotaceae</taxon>
        <taxon>Marasmiellus</taxon>
    </lineage>
</organism>
<evidence type="ECO:0000313" key="6">
    <source>
        <dbReference type="EMBL" id="KAK7462291.1"/>
    </source>
</evidence>
<dbReference type="SUPFAM" id="SSF103473">
    <property type="entry name" value="MFS general substrate transporter"/>
    <property type="match status" value="1"/>
</dbReference>
<feature type="transmembrane region" description="Helical" evidence="5">
    <location>
        <begin position="338"/>
        <end position="357"/>
    </location>
</feature>
<feature type="transmembrane region" description="Helical" evidence="5">
    <location>
        <begin position="156"/>
        <end position="181"/>
    </location>
</feature>
<accession>A0ABR1JP57</accession>
<keyword evidence="7" id="KW-1185">Reference proteome</keyword>
<proteinExistence type="predicted"/>
<feature type="transmembrane region" description="Helical" evidence="5">
    <location>
        <begin position="193"/>
        <end position="218"/>
    </location>
</feature>
<keyword evidence="4 5" id="KW-0472">Membrane</keyword>
<dbReference type="PANTHER" id="PTHR23507:SF1">
    <property type="entry name" value="FI18259P1-RELATED"/>
    <property type="match status" value="1"/>
</dbReference>
<comment type="caution">
    <text evidence="6">The sequence shown here is derived from an EMBL/GenBank/DDBJ whole genome shotgun (WGS) entry which is preliminary data.</text>
</comment>
<evidence type="ECO:0000256" key="5">
    <source>
        <dbReference type="SAM" id="Phobius"/>
    </source>
</evidence>
<comment type="subcellular location">
    <subcellularLocation>
        <location evidence="1">Membrane</location>
        <topology evidence="1">Multi-pass membrane protein</topology>
    </subcellularLocation>
</comment>
<keyword evidence="3 5" id="KW-1133">Transmembrane helix</keyword>